<dbReference type="EMBL" id="SRMF01000002">
    <property type="protein sequence ID" value="TGG93911.1"/>
    <property type="molecule type" value="Genomic_DNA"/>
</dbReference>
<feature type="signal peptide" evidence="1">
    <location>
        <begin position="1"/>
        <end position="32"/>
    </location>
</feature>
<name>A0A4Z0WFI2_9GAMM</name>
<dbReference type="AlphaFoldDB" id="A0A4Z0WFI2"/>
<accession>A0A4Z0WFI2</accession>
<keyword evidence="3" id="KW-1185">Reference proteome</keyword>
<dbReference type="Proteomes" id="UP000297475">
    <property type="component" value="Unassembled WGS sequence"/>
</dbReference>
<keyword evidence="1" id="KW-0732">Signal</keyword>
<evidence type="ECO:0000313" key="3">
    <source>
        <dbReference type="Proteomes" id="UP000297475"/>
    </source>
</evidence>
<reference evidence="2 3" key="1">
    <citation type="submission" date="2019-04" db="EMBL/GenBank/DDBJ databases">
        <title>Natronospirillum operosus gen. nov., sp. nov., a haloalkaliphilic satellite isolated from decaying biomass of laboratory culture of cyanobacterium Geitlerinema sp. and proposal of Natronospirillaceae fam. nov. and Saccharospirillaceae fam. nov.</title>
        <authorList>
            <person name="Kevbrin V."/>
            <person name="Boltyanskaya Y."/>
            <person name="Koziaeva V."/>
            <person name="Grouzdev D.S."/>
            <person name="Park M."/>
            <person name="Cho J."/>
        </authorList>
    </citation>
    <scope>NUCLEOTIDE SEQUENCE [LARGE SCALE GENOMIC DNA]</scope>
    <source>
        <strain evidence="2 3">G-116</strain>
    </source>
</reference>
<proteinExistence type="predicted"/>
<evidence type="ECO:0000256" key="1">
    <source>
        <dbReference type="SAM" id="SignalP"/>
    </source>
</evidence>
<protein>
    <submittedName>
        <fullName evidence="2">TIGR04219 family outer membrane beta-barrel protein</fullName>
    </submittedName>
</protein>
<feature type="chain" id="PRO_5021395418" evidence="1">
    <location>
        <begin position="33"/>
        <end position="276"/>
    </location>
</feature>
<dbReference type="NCBIfam" id="TIGR04219">
    <property type="entry name" value="OMP_w_GlyGly"/>
    <property type="match status" value="1"/>
</dbReference>
<dbReference type="InterPro" id="IPR026387">
    <property type="entry name" value="OMP_w_GlyGly"/>
</dbReference>
<comment type="caution">
    <text evidence="2">The sequence shown here is derived from an EMBL/GenBank/DDBJ whole genome shotgun (WGS) entry which is preliminary data.</text>
</comment>
<evidence type="ECO:0000313" key="2">
    <source>
        <dbReference type="EMBL" id="TGG93911.1"/>
    </source>
</evidence>
<organism evidence="2 3">
    <name type="scientific">Natronospirillum operosum</name>
    <dbReference type="NCBI Taxonomy" id="2759953"/>
    <lineage>
        <taxon>Bacteria</taxon>
        <taxon>Pseudomonadati</taxon>
        <taxon>Pseudomonadota</taxon>
        <taxon>Gammaproteobacteria</taxon>
        <taxon>Oceanospirillales</taxon>
        <taxon>Natronospirillaceae</taxon>
        <taxon>Natronospirillum</taxon>
    </lineage>
</organism>
<dbReference type="OrthoDB" id="6708408at2"/>
<sequence>MSERSATARSNSMKKTMIVAATLATVVPGAQAAPFVDFEFGGGMTFPSLDGGQIGDDASLTGSGGQANLDLEAQNGFYLGGRIGIPVVPDLKLKYERLMLENDNVQTTPFEIDGDQYSGQGSALLDMSHLDTTLFYSLPDLAPGLDYYVDFGLNVRWLLGEFEFEDDTFGDVSQSFTGIPLPAGHLAGGVTLPVVDVELSGELNTLPLDGISHTDWNVKARWYAPLPLDWVGRLGIEGGYRNWSIDVDGEEFGLIDDDFKLEFETSGFFVGTAFTF</sequence>
<gene>
    <name evidence="2" type="ORF">E4656_06905</name>
</gene>